<dbReference type="SUPFAM" id="SSF46785">
    <property type="entry name" value="Winged helix' DNA-binding domain"/>
    <property type="match status" value="1"/>
</dbReference>
<dbReference type="InterPro" id="IPR036390">
    <property type="entry name" value="WH_DNA-bd_sf"/>
</dbReference>
<protein>
    <submittedName>
        <fullName evidence="6">LysR family transcriptional regulator</fullName>
    </submittedName>
</protein>
<sequence length="297" mass="33474">MLKQLKYFQSVVYHRSFSKAAEECFISQSAISQQVRALEEEVGVTLLRREGRRFSLTPAGEVFYQKSLSITADWERLCQEMRQMESGGKARLRLGCLRSYGGPEFHRAVAAFSERHSNVELHLTTGSHEELYGLLVSGQADLLLSDQRRAFSEGYYNEILAARPYQAELVARHPIAQREAVAVEELKDFPCIIVSSAEQWDTERAYYREIVGLQGEFLPVGSLEEGRLLAVGGKGFLLLEGGGSEPAAGLRRVPLLRNGKPLLHNYCAFWSRENSGYYVEEFAELLGKEFPETPKIT</sequence>
<dbReference type="PANTHER" id="PTHR30346:SF28">
    <property type="entry name" value="HTH-TYPE TRANSCRIPTIONAL REGULATOR CYNR"/>
    <property type="match status" value="1"/>
</dbReference>
<dbReference type="PRINTS" id="PR00039">
    <property type="entry name" value="HTHLYSR"/>
</dbReference>
<keyword evidence="7" id="KW-1185">Reference proteome</keyword>
<evidence type="ECO:0000256" key="3">
    <source>
        <dbReference type="ARBA" id="ARBA00023125"/>
    </source>
</evidence>
<evidence type="ECO:0000313" key="7">
    <source>
        <dbReference type="Proteomes" id="UP001524473"/>
    </source>
</evidence>
<dbReference type="PROSITE" id="PS50931">
    <property type="entry name" value="HTH_LYSR"/>
    <property type="match status" value="1"/>
</dbReference>
<evidence type="ECO:0000256" key="1">
    <source>
        <dbReference type="ARBA" id="ARBA00009437"/>
    </source>
</evidence>
<dbReference type="RefSeq" id="WP_256191505.1">
    <property type="nucleotide sequence ID" value="NZ_CAJKKG010000007.1"/>
</dbReference>
<proteinExistence type="inferred from homology"/>
<dbReference type="Gene3D" id="3.40.190.10">
    <property type="entry name" value="Periplasmic binding protein-like II"/>
    <property type="match status" value="2"/>
</dbReference>
<comment type="caution">
    <text evidence="6">The sequence shown here is derived from an EMBL/GenBank/DDBJ whole genome shotgun (WGS) entry which is preliminary data.</text>
</comment>
<keyword evidence="4" id="KW-0804">Transcription</keyword>
<dbReference type="EMBL" id="JANFZH010000003">
    <property type="protein sequence ID" value="MCQ4838711.1"/>
    <property type="molecule type" value="Genomic_DNA"/>
</dbReference>
<gene>
    <name evidence="6" type="ORF">NE695_02135</name>
</gene>
<dbReference type="Pfam" id="PF00126">
    <property type="entry name" value="HTH_1"/>
    <property type="match status" value="1"/>
</dbReference>
<dbReference type="Proteomes" id="UP001524473">
    <property type="component" value="Unassembled WGS sequence"/>
</dbReference>
<keyword evidence="3" id="KW-0238">DNA-binding</keyword>
<dbReference type="SUPFAM" id="SSF53850">
    <property type="entry name" value="Periplasmic binding protein-like II"/>
    <property type="match status" value="1"/>
</dbReference>
<dbReference type="InterPro" id="IPR036388">
    <property type="entry name" value="WH-like_DNA-bd_sf"/>
</dbReference>
<organism evidence="6 7">
    <name type="scientific">Neglectibacter timonensis</name>
    <dbReference type="NCBI Taxonomy" id="1776382"/>
    <lineage>
        <taxon>Bacteria</taxon>
        <taxon>Bacillati</taxon>
        <taxon>Bacillota</taxon>
        <taxon>Clostridia</taxon>
        <taxon>Eubacteriales</taxon>
        <taxon>Oscillospiraceae</taxon>
        <taxon>Neglectibacter</taxon>
    </lineage>
</organism>
<dbReference type="InterPro" id="IPR005119">
    <property type="entry name" value="LysR_subst-bd"/>
</dbReference>
<accession>A0ABT1RVP1</accession>
<comment type="similarity">
    <text evidence="1">Belongs to the LysR transcriptional regulatory family.</text>
</comment>
<dbReference type="Gene3D" id="1.10.10.10">
    <property type="entry name" value="Winged helix-like DNA-binding domain superfamily/Winged helix DNA-binding domain"/>
    <property type="match status" value="1"/>
</dbReference>
<keyword evidence="2" id="KW-0805">Transcription regulation</keyword>
<reference evidence="6 7" key="1">
    <citation type="submission" date="2022-06" db="EMBL/GenBank/DDBJ databases">
        <title>Isolation of gut microbiota from human fecal samples.</title>
        <authorList>
            <person name="Pamer E.G."/>
            <person name="Barat B."/>
            <person name="Waligurski E."/>
            <person name="Medina S."/>
            <person name="Paddock L."/>
            <person name="Mostad J."/>
        </authorList>
    </citation>
    <scope>NUCLEOTIDE SEQUENCE [LARGE SCALE GENOMIC DNA]</scope>
    <source>
        <strain evidence="6 7">DFI.9.73</strain>
    </source>
</reference>
<evidence type="ECO:0000256" key="4">
    <source>
        <dbReference type="ARBA" id="ARBA00023163"/>
    </source>
</evidence>
<dbReference type="Pfam" id="PF03466">
    <property type="entry name" value="LysR_substrate"/>
    <property type="match status" value="1"/>
</dbReference>
<feature type="domain" description="HTH lysR-type" evidence="5">
    <location>
        <begin position="1"/>
        <end position="57"/>
    </location>
</feature>
<dbReference type="CDD" id="cd05466">
    <property type="entry name" value="PBP2_LTTR_substrate"/>
    <property type="match status" value="1"/>
</dbReference>
<name>A0ABT1RVP1_9FIRM</name>
<dbReference type="InterPro" id="IPR000847">
    <property type="entry name" value="LysR_HTH_N"/>
</dbReference>
<dbReference type="PANTHER" id="PTHR30346">
    <property type="entry name" value="TRANSCRIPTIONAL DUAL REGULATOR HCAR-RELATED"/>
    <property type="match status" value="1"/>
</dbReference>
<evidence type="ECO:0000313" key="6">
    <source>
        <dbReference type="EMBL" id="MCQ4838711.1"/>
    </source>
</evidence>
<evidence type="ECO:0000256" key="2">
    <source>
        <dbReference type="ARBA" id="ARBA00023015"/>
    </source>
</evidence>
<evidence type="ECO:0000259" key="5">
    <source>
        <dbReference type="PROSITE" id="PS50931"/>
    </source>
</evidence>